<keyword evidence="3" id="KW-1185">Reference proteome</keyword>
<accession>A0A9P4UQ46</accession>
<dbReference type="EMBL" id="MU003790">
    <property type="protein sequence ID" value="KAF2721498.1"/>
    <property type="molecule type" value="Genomic_DNA"/>
</dbReference>
<protein>
    <submittedName>
        <fullName evidence="2">PNK3P-domain-containing protein</fullName>
    </submittedName>
</protein>
<dbReference type="GO" id="GO:0046403">
    <property type="term" value="F:polynucleotide 3'-phosphatase activity"/>
    <property type="evidence" value="ECO:0007669"/>
    <property type="project" value="TreeGrafter"/>
</dbReference>
<feature type="compositionally biased region" description="Polar residues" evidence="1">
    <location>
        <begin position="1"/>
        <end position="14"/>
    </location>
</feature>
<sequence>MAQNSLKRTNTTDRGVSPPATKRKVAGTATNKAVANFFKPASAKEPEKIIFKTFHDSLLVARYDDATNITSRQRPVKIAAFDFDDTLITTKSGLTFARDHNDWRWWDPTVPGRLKQLDADGYTIVVVTNQGTVKLAPDPKSKAPKAEMKSVQTFKSKVEAVLNQLELPVSLYAATRKDLFRKPRTRTWDQILDDYGLKHEGGVDVSSCIFVGDAGGRDRDKASGSKKDHSSCDRDFAHNVGIQFKTPEEFFLGEDERPFARVFEPGAHLETKLATAMSNATTALQRENIIELVLFCGSPGSGKSTFYWTQMKPQGYERVNQDILKTRDKCMKVATHYIQDEKTSVVVDNTNADVETRSAWIALAKKLRVPIRLVHFTASAKLCEHNDIVRALGGDIMNPERRTMLPKMAFTGFASRYREPKVEEGFQDITRVDFQFEGTEEQRRLWSRYWIS</sequence>
<dbReference type="OrthoDB" id="19045at2759"/>
<dbReference type="NCBIfam" id="TIGR01664">
    <property type="entry name" value="DNA-3'-Pase"/>
    <property type="match status" value="1"/>
</dbReference>
<dbReference type="AlphaFoldDB" id="A0A9P4UQ46"/>
<dbReference type="PANTHER" id="PTHR12083">
    <property type="entry name" value="BIFUNCTIONAL POLYNUCLEOTIDE PHOSPHATASE/KINASE"/>
    <property type="match status" value="1"/>
</dbReference>
<dbReference type="InterPro" id="IPR013954">
    <property type="entry name" value="PNK3P"/>
</dbReference>
<reference evidence="2" key="1">
    <citation type="journal article" date="2020" name="Stud. Mycol.">
        <title>101 Dothideomycetes genomes: a test case for predicting lifestyles and emergence of pathogens.</title>
        <authorList>
            <person name="Haridas S."/>
            <person name="Albert R."/>
            <person name="Binder M."/>
            <person name="Bloem J."/>
            <person name="Labutti K."/>
            <person name="Salamov A."/>
            <person name="Andreopoulos B."/>
            <person name="Baker S."/>
            <person name="Barry K."/>
            <person name="Bills G."/>
            <person name="Bluhm B."/>
            <person name="Cannon C."/>
            <person name="Castanera R."/>
            <person name="Culley D."/>
            <person name="Daum C."/>
            <person name="Ezra D."/>
            <person name="Gonzalez J."/>
            <person name="Henrissat B."/>
            <person name="Kuo A."/>
            <person name="Liang C."/>
            <person name="Lipzen A."/>
            <person name="Lutzoni F."/>
            <person name="Magnuson J."/>
            <person name="Mondo S."/>
            <person name="Nolan M."/>
            <person name="Ohm R."/>
            <person name="Pangilinan J."/>
            <person name="Park H.-J."/>
            <person name="Ramirez L."/>
            <person name="Alfaro M."/>
            <person name="Sun H."/>
            <person name="Tritt A."/>
            <person name="Yoshinaga Y."/>
            <person name="Zwiers L.-H."/>
            <person name="Turgeon B."/>
            <person name="Goodwin S."/>
            <person name="Spatafora J."/>
            <person name="Crous P."/>
            <person name="Grigoriev I."/>
        </authorList>
    </citation>
    <scope>NUCLEOTIDE SEQUENCE</scope>
    <source>
        <strain evidence="2">CBS 116435</strain>
    </source>
</reference>
<dbReference type="FunFam" id="3.40.50.300:FF:002548">
    <property type="entry name" value="DNA kinase/phosphatase Pnk1"/>
    <property type="match status" value="1"/>
</dbReference>
<dbReference type="GO" id="GO:0046404">
    <property type="term" value="F:ATP-dependent polydeoxyribonucleotide 5'-hydroxyl-kinase activity"/>
    <property type="evidence" value="ECO:0007669"/>
    <property type="project" value="TreeGrafter"/>
</dbReference>
<evidence type="ECO:0000313" key="2">
    <source>
        <dbReference type="EMBL" id="KAF2721498.1"/>
    </source>
</evidence>
<evidence type="ECO:0000313" key="3">
    <source>
        <dbReference type="Proteomes" id="UP000799441"/>
    </source>
</evidence>
<dbReference type="GO" id="GO:0006281">
    <property type="term" value="P:DNA repair"/>
    <property type="evidence" value="ECO:0007669"/>
    <property type="project" value="TreeGrafter"/>
</dbReference>
<dbReference type="InterPro" id="IPR006549">
    <property type="entry name" value="HAD-SF_hydro_IIIA"/>
</dbReference>
<dbReference type="InterPro" id="IPR006551">
    <property type="entry name" value="Polynucleotide_phosphatase"/>
</dbReference>
<comment type="caution">
    <text evidence="2">The sequence shown here is derived from an EMBL/GenBank/DDBJ whole genome shotgun (WGS) entry which is preliminary data.</text>
</comment>
<dbReference type="InterPro" id="IPR023214">
    <property type="entry name" value="HAD_sf"/>
</dbReference>
<dbReference type="Gene3D" id="3.40.50.300">
    <property type="entry name" value="P-loop containing nucleotide triphosphate hydrolases"/>
    <property type="match status" value="1"/>
</dbReference>
<dbReference type="PANTHER" id="PTHR12083:SF9">
    <property type="entry name" value="BIFUNCTIONAL POLYNUCLEOTIDE PHOSPHATASE_KINASE"/>
    <property type="match status" value="1"/>
</dbReference>
<evidence type="ECO:0000256" key="1">
    <source>
        <dbReference type="SAM" id="MobiDB-lite"/>
    </source>
</evidence>
<dbReference type="InterPro" id="IPR027417">
    <property type="entry name" value="P-loop_NTPase"/>
</dbReference>
<organism evidence="2 3">
    <name type="scientific">Polychaeton citri CBS 116435</name>
    <dbReference type="NCBI Taxonomy" id="1314669"/>
    <lineage>
        <taxon>Eukaryota</taxon>
        <taxon>Fungi</taxon>
        <taxon>Dikarya</taxon>
        <taxon>Ascomycota</taxon>
        <taxon>Pezizomycotina</taxon>
        <taxon>Dothideomycetes</taxon>
        <taxon>Dothideomycetidae</taxon>
        <taxon>Capnodiales</taxon>
        <taxon>Capnodiaceae</taxon>
        <taxon>Polychaeton</taxon>
    </lineage>
</organism>
<dbReference type="SUPFAM" id="SSF52540">
    <property type="entry name" value="P-loop containing nucleoside triphosphate hydrolases"/>
    <property type="match status" value="1"/>
</dbReference>
<name>A0A9P4UQ46_9PEZI</name>
<dbReference type="SUPFAM" id="SSF56784">
    <property type="entry name" value="HAD-like"/>
    <property type="match status" value="1"/>
</dbReference>
<dbReference type="InterPro" id="IPR036412">
    <property type="entry name" value="HAD-like_sf"/>
</dbReference>
<dbReference type="FunFam" id="3.40.50.1000:FF:000078">
    <property type="entry name" value="Bifunctional polynucleotide phosphatase/kinase"/>
    <property type="match status" value="1"/>
</dbReference>
<dbReference type="GO" id="GO:0003690">
    <property type="term" value="F:double-stranded DNA binding"/>
    <property type="evidence" value="ECO:0007669"/>
    <property type="project" value="TreeGrafter"/>
</dbReference>
<proteinExistence type="predicted"/>
<dbReference type="Pfam" id="PF13671">
    <property type="entry name" value="AAA_33"/>
    <property type="match status" value="1"/>
</dbReference>
<dbReference type="Gene3D" id="3.40.50.1000">
    <property type="entry name" value="HAD superfamily/HAD-like"/>
    <property type="match status" value="1"/>
</dbReference>
<dbReference type="Pfam" id="PF08645">
    <property type="entry name" value="PNK3P"/>
    <property type="match status" value="1"/>
</dbReference>
<feature type="region of interest" description="Disordered" evidence="1">
    <location>
        <begin position="1"/>
        <end position="27"/>
    </location>
</feature>
<dbReference type="Proteomes" id="UP000799441">
    <property type="component" value="Unassembled WGS sequence"/>
</dbReference>
<gene>
    <name evidence="2" type="ORF">K431DRAFT_224094</name>
</gene>
<dbReference type="NCBIfam" id="TIGR01662">
    <property type="entry name" value="HAD-SF-IIIA"/>
    <property type="match status" value="1"/>
</dbReference>